<dbReference type="PANTHER" id="PTHR34216">
    <property type="match status" value="1"/>
</dbReference>
<dbReference type="GO" id="GO:0005975">
    <property type="term" value="P:carbohydrate metabolic process"/>
    <property type="evidence" value="ECO:0007669"/>
    <property type="project" value="InterPro"/>
</dbReference>
<keyword evidence="1 2" id="KW-0732">Signal</keyword>
<reference evidence="3 4" key="1">
    <citation type="submission" date="2018-04" db="EMBL/GenBank/DDBJ databases">
        <title>Acinetobacter junii Genome sequencing and assembly.</title>
        <authorList>
            <person name="Su J."/>
            <person name="Rensing C."/>
            <person name="Mazhar H.S."/>
        </authorList>
    </citation>
    <scope>NUCLEOTIDE SEQUENCE [LARGE SCALE GENOMIC DNA]</scope>
    <source>
        <strain evidence="3 4">SC22</strain>
    </source>
</reference>
<dbReference type="PANTHER" id="PTHR34216:SF7">
    <property type="entry name" value="POLY-BETA-1,6-N-ACETYL-D-GLUCOSAMINE N-DEACETYLASE"/>
    <property type="match status" value="1"/>
</dbReference>
<dbReference type="InterPro" id="IPR032772">
    <property type="entry name" value="PGA_deacetylase_PgaB_C"/>
</dbReference>
<evidence type="ECO:0000313" key="4">
    <source>
        <dbReference type="Proteomes" id="UP000253688"/>
    </source>
</evidence>
<proteinExistence type="predicted"/>
<dbReference type="SUPFAM" id="SSF88713">
    <property type="entry name" value="Glycoside hydrolase/deacetylase"/>
    <property type="match status" value="1"/>
</dbReference>
<comment type="caution">
    <text evidence="3">The sequence shown here is derived from an EMBL/GenBank/DDBJ whole genome shotgun (WGS) entry which is preliminary data.</text>
</comment>
<gene>
    <name evidence="3" type="primary">pgaB</name>
    <name evidence="3" type="ORF">DC346_10195</name>
</gene>
<dbReference type="RefSeq" id="WP_112986123.1">
    <property type="nucleotide sequence ID" value="NZ_CP131470.1"/>
</dbReference>
<dbReference type="InterPro" id="IPR023854">
    <property type="entry name" value="PGA_deacetylase_PgaB"/>
</dbReference>
<dbReference type="InterPro" id="IPR002509">
    <property type="entry name" value="NODB_dom"/>
</dbReference>
<dbReference type="Gene3D" id="3.20.20.370">
    <property type="entry name" value="Glycoside hydrolase/deacetylase"/>
    <property type="match status" value="1"/>
</dbReference>
<feature type="signal peptide" evidence="2">
    <location>
        <begin position="1"/>
        <end position="22"/>
    </location>
</feature>
<evidence type="ECO:0000313" key="3">
    <source>
        <dbReference type="EMBL" id="RBA46493.1"/>
    </source>
</evidence>
<dbReference type="Gene3D" id="3.20.20.80">
    <property type="entry name" value="Glycosidases"/>
    <property type="match status" value="1"/>
</dbReference>
<dbReference type="PROSITE" id="PS51677">
    <property type="entry name" value="NODB"/>
    <property type="match status" value="1"/>
</dbReference>
<organism evidence="3 4">
    <name type="scientific">Acinetobacter junii</name>
    <dbReference type="NCBI Taxonomy" id="40215"/>
    <lineage>
        <taxon>Bacteria</taxon>
        <taxon>Pseudomonadati</taxon>
        <taxon>Pseudomonadota</taxon>
        <taxon>Gammaproteobacteria</taxon>
        <taxon>Moraxellales</taxon>
        <taxon>Moraxellaceae</taxon>
        <taxon>Acinetobacter</taxon>
    </lineage>
</organism>
<sequence length="611" mass="69524">MNIKSPFCLLACISAMSFNLFAQPIDKAVSESAQTSSKANQFVTLTFHDVRDDVAAKGDRDYYAISSQNFAQFLQWIKDNKWQPIRLEDVWQARNAGKALPERALLLTVDDGVSSAYTHIFPLLKLHKIPAVFAIPTSWINGNTKDAIEAYGTSNLMTWQQMREMQASGLVEFGSHSDNLHYGIAANPQTNLEFAAITRQYFPQSESYETDEAFRRRVLKDLQQSKQILDKELGTNTRAIFWPYGAVTKETEELASMVGLPLSFSLGSELNTADLFGTYQRALIIDNPIPAQIYAEMQNFVLDRHAPYKQRKSFLRFNLAELVKDNGNSEQRLGQLLDQVGAFKSNNLLLTVVEDQNDDGKIDVAYFPNRSLPMKADLLNRVVWQARTRIANKVYAELPLSLETQQGYDLSELIADLVKNNSSITGLMIETDDTLHCAISQRDWDHICQKKIDDVLAIKNKTKLKANYYVNVSTNYQTALKFSYKGAQWGGLQKLLQLIPDHADFLYIALDSNQSKNNINELDKVLSTLTEREKQHLIISLQINNQASSYDWKKYQQIYQQLKRQGVQKIGVDNYQLSYGATIYQYLYRELSLNGSPLSYRNPYVLKQGGR</sequence>
<evidence type="ECO:0000256" key="2">
    <source>
        <dbReference type="SAM" id="SignalP"/>
    </source>
</evidence>
<dbReference type="GO" id="GO:0043708">
    <property type="term" value="P:cell adhesion involved in biofilm formation"/>
    <property type="evidence" value="ECO:0007669"/>
    <property type="project" value="InterPro"/>
</dbReference>
<dbReference type="InterPro" id="IPR051398">
    <property type="entry name" value="Polysacch_Deacetylase"/>
</dbReference>
<dbReference type="Pfam" id="PF14883">
    <property type="entry name" value="GHL13"/>
    <property type="match status" value="1"/>
</dbReference>
<dbReference type="STRING" id="40215.BVL33_13550"/>
<dbReference type="EMBL" id="QEWH01000057">
    <property type="protein sequence ID" value="RBA46493.1"/>
    <property type="molecule type" value="Genomic_DNA"/>
</dbReference>
<protein>
    <submittedName>
        <fullName evidence="3">Poly-beta-1,6-N-acetyl-D-glucosamine N-deacetylase PgaB</fullName>
    </submittedName>
</protein>
<dbReference type="GO" id="GO:0016810">
    <property type="term" value="F:hydrolase activity, acting on carbon-nitrogen (but not peptide) bonds"/>
    <property type="evidence" value="ECO:0007669"/>
    <property type="project" value="InterPro"/>
</dbReference>
<evidence type="ECO:0000256" key="1">
    <source>
        <dbReference type="ARBA" id="ARBA00022729"/>
    </source>
</evidence>
<name>A0A365PHY2_ACIJU</name>
<feature type="chain" id="PRO_5035320151" evidence="2">
    <location>
        <begin position="23"/>
        <end position="611"/>
    </location>
</feature>
<dbReference type="InterPro" id="IPR011330">
    <property type="entry name" value="Glyco_hydro/deAcase_b/a-brl"/>
</dbReference>
<accession>A0A365PHY2</accession>
<dbReference type="NCBIfam" id="TIGR03938">
    <property type="entry name" value="deacetyl_PgaB"/>
    <property type="match status" value="1"/>
</dbReference>
<dbReference type="Pfam" id="PF01522">
    <property type="entry name" value="Polysacc_deac_1"/>
    <property type="match status" value="1"/>
</dbReference>
<dbReference type="Proteomes" id="UP000253688">
    <property type="component" value="Unassembled WGS sequence"/>
</dbReference>
<dbReference type="AlphaFoldDB" id="A0A365PHY2"/>